<accession>A0A3P3RD55</accession>
<gene>
    <name evidence="3" type="ORF">EIK79_06890</name>
</gene>
<feature type="transmembrane region" description="Helical" evidence="2">
    <location>
        <begin position="47"/>
        <end position="66"/>
    </location>
</feature>
<keyword evidence="2" id="KW-0472">Membrane</keyword>
<evidence type="ECO:0008006" key="5">
    <source>
        <dbReference type="Google" id="ProtNLM"/>
    </source>
</evidence>
<keyword evidence="4" id="KW-1185">Reference proteome</keyword>
<dbReference type="RefSeq" id="WP_124954389.1">
    <property type="nucleotide sequence ID" value="NZ_RRCH01000014.1"/>
</dbReference>
<comment type="caution">
    <text evidence="3">The sequence shown here is derived from an EMBL/GenBank/DDBJ whole genome shotgun (WGS) entry which is preliminary data.</text>
</comment>
<dbReference type="AlphaFoldDB" id="A0A3P3RD55"/>
<dbReference type="Proteomes" id="UP000282322">
    <property type="component" value="Unassembled WGS sequence"/>
</dbReference>
<dbReference type="OrthoDB" id="320255at2157"/>
<feature type="compositionally biased region" description="Acidic residues" evidence="1">
    <location>
        <begin position="108"/>
        <end position="117"/>
    </location>
</feature>
<dbReference type="SUPFAM" id="SSF110296">
    <property type="entry name" value="Oligoxyloglucan reducing end-specific cellobiohydrolase"/>
    <property type="match status" value="1"/>
</dbReference>
<keyword evidence="2" id="KW-1133">Transmembrane helix</keyword>
<feature type="region of interest" description="Disordered" evidence="1">
    <location>
        <begin position="75"/>
        <end position="117"/>
    </location>
</feature>
<reference evidence="3 4" key="1">
    <citation type="submission" date="2018-11" db="EMBL/GenBank/DDBJ databases">
        <title>Taxonoimc description of Halomarina strain SPP-AMP-1.</title>
        <authorList>
            <person name="Pal Y."/>
            <person name="Srinivasana K."/>
            <person name="Verma A."/>
            <person name="Kumar P."/>
        </authorList>
    </citation>
    <scope>NUCLEOTIDE SEQUENCE [LARGE SCALE GENOMIC DNA]</scope>
    <source>
        <strain evidence="3 4">SPP-AMP-1</strain>
    </source>
</reference>
<dbReference type="EMBL" id="RRCH01000014">
    <property type="protein sequence ID" value="RRJ31437.1"/>
    <property type="molecule type" value="Genomic_DNA"/>
</dbReference>
<evidence type="ECO:0000313" key="4">
    <source>
        <dbReference type="Proteomes" id="UP000282322"/>
    </source>
</evidence>
<feature type="transmembrane region" description="Helical" evidence="2">
    <location>
        <begin position="20"/>
        <end position="40"/>
    </location>
</feature>
<name>A0A3P3RD55_9EURY</name>
<feature type="compositionally biased region" description="Polar residues" evidence="1">
    <location>
        <begin position="88"/>
        <end position="98"/>
    </location>
</feature>
<evidence type="ECO:0000256" key="1">
    <source>
        <dbReference type="SAM" id="MobiDB-lite"/>
    </source>
</evidence>
<evidence type="ECO:0000313" key="3">
    <source>
        <dbReference type="EMBL" id="RRJ31437.1"/>
    </source>
</evidence>
<proteinExistence type="predicted"/>
<sequence>MTSSKDSVPRGFFAYYRVYARSGIHAASAAALTALIGLASYTGNNRFILLAIAVYVLPPVFLYLTAEGENVPTVVSDETSDSAEPATNGESTIQTPSTAADDAATGEPDSETEPDWIEADTPTEESLLSVVSTHNGAYAVGEGGVVLHRTGEEWSVALEHGPTANSNPLRGVDATTDGNTAWFAGDSGVLGRYKNGRLTDHSAPQGQTSTWEDIAVTGMTGEEWIHLVNGSGELLRGEFGDGSVSWGTIEKPGSGSSISNVSFVDDNRGHICDTNQCVYETTNGGESYDKIGIEDANATFTGVAATGSTVVVAGDDGSVFRYDGAVWTRLHAGSALSAIDLSEETGLATGDKGAVYERTEGGWEVIETPTDANLYAISIGTGDSDWIIDVAVGTDGTVIERRR</sequence>
<evidence type="ECO:0000256" key="2">
    <source>
        <dbReference type="SAM" id="Phobius"/>
    </source>
</evidence>
<protein>
    <recommendedName>
        <fullName evidence="5">Photosynthesis system II assembly factor Ycf48/Hcf136-like domain-containing protein</fullName>
    </recommendedName>
</protein>
<organism evidence="3 4">
    <name type="scientific">Halocatena pleomorpha</name>
    <dbReference type="NCBI Taxonomy" id="1785090"/>
    <lineage>
        <taxon>Archaea</taxon>
        <taxon>Methanobacteriati</taxon>
        <taxon>Methanobacteriota</taxon>
        <taxon>Stenosarchaea group</taxon>
        <taxon>Halobacteria</taxon>
        <taxon>Halobacteriales</taxon>
        <taxon>Natronomonadaceae</taxon>
        <taxon>Halocatena</taxon>
    </lineage>
</organism>
<keyword evidence="2" id="KW-0812">Transmembrane</keyword>